<gene>
    <name evidence="1" type="ordered locus">Cst_c25160</name>
</gene>
<proteinExistence type="predicted"/>
<organism evidence="1 2">
    <name type="scientific">Thermoclostridium stercorarium (strain ATCC 35414 / DSM 8532 / NCIMB 11754)</name>
    <name type="common">Clostridium stercorarium</name>
    <dbReference type="NCBI Taxonomy" id="1121335"/>
    <lineage>
        <taxon>Bacteria</taxon>
        <taxon>Bacillati</taxon>
        <taxon>Bacillota</taxon>
        <taxon>Clostridia</taxon>
        <taxon>Eubacteriales</taxon>
        <taxon>Oscillospiraceae</taxon>
        <taxon>Thermoclostridium</taxon>
    </lineage>
</organism>
<dbReference type="EMBL" id="CP004044">
    <property type="protein sequence ID" value="AGC69473.1"/>
    <property type="molecule type" value="Genomic_DNA"/>
</dbReference>
<protein>
    <submittedName>
        <fullName evidence="1">Uncharacterized protein</fullName>
    </submittedName>
</protein>
<dbReference type="PATRIC" id="fig|1121335.3.peg.2523"/>
<keyword evidence="2" id="KW-1185">Reference proteome</keyword>
<accession>L7VV56</accession>
<name>L7VV56_THES1</name>
<reference evidence="1 2" key="1">
    <citation type="journal article" date="2013" name="Genome Announc.">
        <title>Complete genome sequence of Clostridium stercorarium subsp. stercorarium strain DSM 8532, a thermophilic degrader of plant cell wall fibers.</title>
        <authorList>
            <person name="Poehlein A."/>
            <person name="Zverlov V.V."/>
            <person name="Daniel R."/>
            <person name="Schwarz W.H."/>
            <person name="Liebl W."/>
        </authorList>
    </citation>
    <scope>NUCLEOTIDE SEQUENCE [LARGE SCALE GENOMIC DNA]</scope>
    <source>
        <strain evidence="2">ATCC 35414 / DSM 8532 / NCIMB 11754</strain>
    </source>
</reference>
<evidence type="ECO:0000313" key="2">
    <source>
        <dbReference type="Proteomes" id="UP000011220"/>
    </source>
</evidence>
<dbReference type="AlphaFoldDB" id="L7VV56"/>
<dbReference type="Proteomes" id="UP000011220">
    <property type="component" value="Chromosome"/>
</dbReference>
<evidence type="ECO:0000313" key="1">
    <source>
        <dbReference type="EMBL" id="AGC69473.1"/>
    </source>
</evidence>
<sequence>MTGFTRQRNFPPCYIGSNMEKQVLPNGKPAFVPFSIL</sequence>
<dbReference type="KEGG" id="css:Cst_c25160"/>